<accession>A0ABY9CC07</accession>
<protein>
    <submittedName>
        <fullName evidence="1">Uncharacterized protein</fullName>
    </submittedName>
</protein>
<sequence>MRAYVAHNVDENEDLLANLEIVKSETVAAQELAKEGVGLLRKAEKEKNVSQVKACQLVEEKTIMAAEKEKVEEEVVRLRHELQDPRAGFDSLFFFTLSS</sequence>
<dbReference type="Proteomes" id="UP001227230">
    <property type="component" value="Chromosome 8"/>
</dbReference>
<organism evidence="1 2">
    <name type="scientific">Vitis vinifera</name>
    <name type="common">Grape</name>
    <dbReference type="NCBI Taxonomy" id="29760"/>
    <lineage>
        <taxon>Eukaryota</taxon>
        <taxon>Viridiplantae</taxon>
        <taxon>Streptophyta</taxon>
        <taxon>Embryophyta</taxon>
        <taxon>Tracheophyta</taxon>
        <taxon>Spermatophyta</taxon>
        <taxon>Magnoliopsida</taxon>
        <taxon>eudicotyledons</taxon>
        <taxon>Gunneridae</taxon>
        <taxon>Pentapetalae</taxon>
        <taxon>rosids</taxon>
        <taxon>Vitales</taxon>
        <taxon>Vitaceae</taxon>
        <taxon>Viteae</taxon>
        <taxon>Vitis</taxon>
    </lineage>
</organism>
<evidence type="ECO:0000313" key="1">
    <source>
        <dbReference type="EMBL" id="WJZ92749.1"/>
    </source>
</evidence>
<dbReference type="EMBL" id="CP126655">
    <property type="protein sequence ID" value="WJZ92749.1"/>
    <property type="molecule type" value="Genomic_DNA"/>
</dbReference>
<reference evidence="1 2" key="1">
    <citation type="journal article" date="2023" name="Hortic Res">
        <title>The complete reference genome for grapevine (Vitis vinifera L.) genetics and breeding.</title>
        <authorList>
            <person name="Shi X."/>
            <person name="Cao S."/>
            <person name="Wang X."/>
            <person name="Huang S."/>
            <person name="Wang Y."/>
            <person name="Liu Z."/>
            <person name="Liu W."/>
            <person name="Leng X."/>
            <person name="Peng Y."/>
            <person name="Wang N."/>
            <person name="Wang Y."/>
            <person name="Ma Z."/>
            <person name="Xu X."/>
            <person name="Zhang F."/>
            <person name="Xue H."/>
            <person name="Zhong H."/>
            <person name="Wang Y."/>
            <person name="Zhang K."/>
            <person name="Velt A."/>
            <person name="Avia K."/>
            <person name="Holtgrawe D."/>
            <person name="Grimplet J."/>
            <person name="Matus J.T."/>
            <person name="Ware D."/>
            <person name="Wu X."/>
            <person name="Wang H."/>
            <person name="Liu C."/>
            <person name="Fang Y."/>
            <person name="Rustenholz C."/>
            <person name="Cheng Z."/>
            <person name="Xiao H."/>
            <person name="Zhou Y."/>
        </authorList>
    </citation>
    <scope>NUCLEOTIDE SEQUENCE [LARGE SCALE GENOMIC DNA]</scope>
    <source>
        <strain evidence="2">cv. Pinot noir / PN40024</strain>
        <tissue evidence="1">Leaf</tissue>
    </source>
</reference>
<proteinExistence type="predicted"/>
<name>A0ABY9CC07_VITVI</name>
<evidence type="ECO:0000313" key="2">
    <source>
        <dbReference type="Proteomes" id="UP001227230"/>
    </source>
</evidence>
<gene>
    <name evidence="1" type="ORF">VitviT2T_011729</name>
</gene>
<keyword evidence="2" id="KW-1185">Reference proteome</keyword>